<evidence type="ECO:0000256" key="5">
    <source>
        <dbReference type="ARBA" id="ARBA00022737"/>
    </source>
</evidence>
<keyword evidence="7" id="KW-0496">Mitochondrion</keyword>
<evidence type="ECO:0000256" key="6">
    <source>
        <dbReference type="ARBA" id="ARBA00022989"/>
    </source>
</evidence>
<comment type="similarity">
    <text evidence="2 10">Belongs to the mitochondrial carrier (TC 2.A.29) family.</text>
</comment>
<feature type="repeat" description="Solcar" evidence="9">
    <location>
        <begin position="119"/>
        <end position="208"/>
    </location>
</feature>
<keyword evidence="3 10" id="KW-0813">Transport</keyword>
<proteinExistence type="inferred from homology"/>
<dbReference type="InterPro" id="IPR023395">
    <property type="entry name" value="MCP_dom_sf"/>
</dbReference>
<name>A0A226EVV3_FOLCA</name>
<evidence type="ECO:0000313" key="13">
    <source>
        <dbReference type="Proteomes" id="UP000198287"/>
    </source>
</evidence>
<organism evidence="12 13">
    <name type="scientific">Folsomia candida</name>
    <name type="common">Springtail</name>
    <dbReference type="NCBI Taxonomy" id="158441"/>
    <lineage>
        <taxon>Eukaryota</taxon>
        <taxon>Metazoa</taxon>
        <taxon>Ecdysozoa</taxon>
        <taxon>Arthropoda</taxon>
        <taxon>Hexapoda</taxon>
        <taxon>Collembola</taxon>
        <taxon>Entomobryomorpha</taxon>
        <taxon>Isotomoidea</taxon>
        <taxon>Isotomidae</taxon>
        <taxon>Proisotominae</taxon>
        <taxon>Folsomia</taxon>
    </lineage>
</organism>
<dbReference type="AlphaFoldDB" id="A0A226EVV3"/>
<evidence type="ECO:0000256" key="8">
    <source>
        <dbReference type="ARBA" id="ARBA00023136"/>
    </source>
</evidence>
<dbReference type="OrthoDB" id="14252at2759"/>
<dbReference type="EMBL" id="LNIX01000001">
    <property type="protein sequence ID" value="OXA61649.1"/>
    <property type="molecule type" value="Genomic_DNA"/>
</dbReference>
<protein>
    <submittedName>
        <fullName evidence="12">Mitochondrial carnitine/acylcarnitine carrier protein</fullName>
    </submittedName>
</protein>
<dbReference type="SUPFAM" id="SSF103506">
    <property type="entry name" value="Mitochondrial carrier"/>
    <property type="match status" value="1"/>
</dbReference>
<evidence type="ECO:0000256" key="2">
    <source>
        <dbReference type="ARBA" id="ARBA00006375"/>
    </source>
</evidence>
<dbReference type="GO" id="GO:0031966">
    <property type="term" value="C:mitochondrial membrane"/>
    <property type="evidence" value="ECO:0007669"/>
    <property type="project" value="UniProtKB-SubCell"/>
</dbReference>
<evidence type="ECO:0000256" key="11">
    <source>
        <dbReference type="SAM" id="Phobius"/>
    </source>
</evidence>
<feature type="repeat" description="Solcar" evidence="9">
    <location>
        <begin position="19"/>
        <end position="110"/>
    </location>
</feature>
<keyword evidence="4 9" id="KW-0812">Transmembrane</keyword>
<dbReference type="PROSITE" id="PS50920">
    <property type="entry name" value="SOLCAR"/>
    <property type="match status" value="3"/>
</dbReference>
<evidence type="ECO:0000256" key="9">
    <source>
        <dbReference type="PROSITE-ProRule" id="PRU00282"/>
    </source>
</evidence>
<keyword evidence="8 9" id="KW-0472">Membrane</keyword>
<evidence type="ECO:0000256" key="3">
    <source>
        <dbReference type="ARBA" id="ARBA00022448"/>
    </source>
</evidence>
<dbReference type="GO" id="GO:1902603">
    <property type="term" value="P:carnitine transmembrane transport"/>
    <property type="evidence" value="ECO:0007669"/>
    <property type="project" value="TreeGrafter"/>
</dbReference>
<accession>A0A226EVV3</accession>
<gene>
    <name evidence="12" type="ORF">Fcan01_03821</name>
</gene>
<dbReference type="InterPro" id="IPR002067">
    <property type="entry name" value="MCP"/>
</dbReference>
<evidence type="ECO:0000256" key="1">
    <source>
        <dbReference type="ARBA" id="ARBA00004225"/>
    </source>
</evidence>
<keyword evidence="5" id="KW-0677">Repeat</keyword>
<dbReference type="InterPro" id="IPR050567">
    <property type="entry name" value="Mitochondrial_Carrier"/>
</dbReference>
<dbReference type="Pfam" id="PF00153">
    <property type="entry name" value="Mito_carr"/>
    <property type="match status" value="3"/>
</dbReference>
<evidence type="ECO:0000256" key="4">
    <source>
        <dbReference type="ARBA" id="ARBA00022692"/>
    </source>
</evidence>
<dbReference type="Gene3D" id="1.50.40.10">
    <property type="entry name" value="Mitochondrial carrier domain"/>
    <property type="match status" value="2"/>
</dbReference>
<reference evidence="12 13" key="1">
    <citation type="submission" date="2015-12" db="EMBL/GenBank/DDBJ databases">
        <title>The genome of Folsomia candida.</title>
        <authorList>
            <person name="Faddeeva A."/>
            <person name="Derks M.F."/>
            <person name="Anvar Y."/>
            <person name="Smit S."/>
            <person name="Van Straalen N."/>
            <person name="Roelofs D."/>
        </authorList>
    </citation>
    <scope>NUCLEOTIDE SEQUENCE [LARGE SCALE GENOMIC DNA]</scope>
    <source>
        <strain evidence="12 13">VU population</strain>
        <tissue evidence="12">Whole body</tissue>
    </source>
</reference>
<dbReference type="STRING" id="158441.A0A226EVV3"/>
<feature type="transmembrane region" description="Helical" evidence="11">
    <location>
        <begin position="86"/>
        <end position="107"/>
    </location>
</feature>
<comment type="subcellular location">
    <subcellularLocation>
        <location evidence="1">Mitochondrion membrane</location>
        <topology evidence="1">Multi-pass membrane protein</topology>
    </subcellularLocation>
</comment>
<sequence length="311" mass="33426">MTKAVDVVPETKKAKPPPVSAIKNFLAGGFGGMCLVSAGHPLDTIKVRLQTQPIPKPGESLMYKGTYDCFKKIVKHEGVLGLYKGMGAPIVGVAPIFALSFFGYGVGKQMVARHEDEELSALQMFFAGGISGIMTTVIMTPGERIKCLLQIQQGKGAEVKYNGPVDCAKQLVKQGGVQSLYKGTCATLLRDVPASAMYFMTYEQLKKALAPPGSTELSAWRTLLAGGCAGILNWAVAIPADVMKSRLQTAPEGMYPRGVRDIFPKIIKEEGPKALYKGCVPVMLRAFPANAACFMGYEVALKFLNWAAPNL</sequence>
<dbReference type="OMA" id="NWAVGIP"/>
<keyword evidence="13" id="KW-1185">Reference proteome</keyword>
<dbReference type="PANTHER" id="PTHR45624">
    <property type="entry name" value="MITOCHONDRIAL BASIC AMINO ACIDS TRANSPORTER-RELATED"/>
    <property type="match status" value="1"/>
</dbReference>
<evidence type="ECO:0000256" key="10">
    <source>
        <dbReference type="RuleBase" id="RU000488"/>
    </source>
</evidence>
<dbReference type="PRINTS" id="PR00926">
    <property type="entry name" value="MITOCARRIER"/>
</dbReference>
<dbReference type="GO" id="GO:0015227">
    <property type="term" value="F:O-acyl-L-carnitine transmembrane transporter activity"/>
    <property type="evidence" value="ECO:0007669"/>
    <property type="project" value="TreeGrafter"/>
</dbReference>
<keyword evidence="6 11" id="KW-1133">Transmembrane helix</keyword>
<dbReference type="InterPro" id="IPR018108">
    <property type="entry name" value="MCP_transmembrane"/>
</dbReference>
<evidence type="ECO:0000256" key="7">
    <source>
        <dbReference type="ARBA" id="ARBA00023128"/>
    </source>
</evidence>
<dbReference type="PANTHER" id="PTHR45624:SF4">
    <property type="entry name" value="CONGESTED-LIKE TRACHEA PROTEIN-RELATED"/>
    <property type="match status" value="1"/>
</dbReference>
<dbReference type="Proteomes" id="UP000198287">
    <property type="component" value="Unassembled WGS sequence"/>
</dbReference>
<evidence type="ECO:0000313" key="12">
    <source>
        <dbReference type="EMBL" id="OXA61649.1"/>
    </source>
</evidence>
<feature type="transmembrane region" description="Helical" evidence="11">
    <location>
        <begin position="119"/>
        <end position="139"/>
    </location>
</feature>
<comment type="caution">
    <text evidence="12">The sequence shown here is derived from an EMBL/GenBank/DDBJ whole genome shotgun (WGS) entry which is preliminary data.</text>
</comment>
<dbReference type="GO" id="GO:0006839">
    <property type="term" value="P:mitochondrial transport"/>
    <property type="evidence" value="ECO:0007669"/>
    <property type="project" value="TreeGrafter"/>
</dbReference>
<feature type="repeat" description="Solcar" evidence="9">
    <location>
        <begin position="217"/>
        <end position="303"/>
    </location>
</feature>